<dbReference type="Proteomes" id="UP000292958">
    <property type="component" value="Unassembled WGS sequence"/>
</dbReference>
<gene>
    <name evidence="3" type="ORF">BDD14_5537</name>
</gene>
<feature type="transmembrane region" description="Helical" evidence="1">
    <location>
        <begin position="345"/>
        <end position="363"/>
    </location>
</feature>
<protein>
    <submittedName>
        <fullName evidence="3">Dolichyl-phosphate-mannose-protein mannosyltransferase</fullName>
    </submittedName>
</protein>
<dbReference type="OrthoDB" id="103026at2"/>
<evidence type="ECO:0000256" key="1">
    <source>
        <dbReference type="SAM" id="Phobius"/>
    </source>
</evidence>
<keyword evidence="1" id="KW-0472">Membrane</keyword>
<dbReference type="GO" id="GO:0016757">
    <property type="term" value="F:glycosyltransferase activity"/>
    <property type="evidence" value="ECO:0007669"/>
    <property type="project" value="UniProtKB-KW"/>
</dbReference>
<feature type="transmembrane region" description="Helical" evidence="1">
    <location>
        <begin position="227"/>
        <end position="251"/>
    </location>
</feature>
<keyword evidence="1" id="KW-1133">Transmembrane helix</keyword>
<keyword evidence="3" id="KW-0808">Transferase</keyword>
<evidence type="ECO:0000313" key="4">
    <source>
        <dbReference type="Proteomes" id="UP000292958"/>
    </source>
</evidence>
<feature type="transmembrane region" description="Helical" evidence="1">
    <location>
        <begin position="35"/>
        <end position="54"/>
    </location>
</feature>
<feature type="transmembrane region" description="Helical" evidence="1">
    <location>
        <begin position="109"/>
        <end position="129"/>
    </location>
</feature>
<feature type="transmembrane region" description="Helical" evidence="1">
    <location>
        <begin position="271"/>
        <end position="295"/>
    </location>
</feature>
<reference evidence="3 4" key="1">
    <citation type="submission" date="2019-02" db="EMBL/GenBank/DDBJ databases">
        <title>Genomic Encyclopedia of Archaeal and Bacterial Type Strains, Phase II (KMG-II): from individual species to whole genera.</title>
        <authorList>
            <person name="Goeker M."/>
        </authorList>
    </citation>
    <scope>NUCLEOTIDE SEQUENCE [LARGE SCALE GENOMIC DNA]</scope>
    <source>
        <strain evidence="3 4">DSM 18101</strain>
    </source>
</reference>
<proteinExistence type="predicted"/>
<dbReference type="AlphaFoldDB" id="A0A4Q7YFE2"/>
<evidence type="ECO:0000259" key="2">
    <source>
        <dbReference type="Pfam" id="PF13231"/>
    </source>
</evidence>
<feature type="transmembrane region" description="Helical" evidence="1">
    <location>
        <begin position="370"/>
        <end position="390"/>
    </location>
</feature>
<dbReference type="EMBL" id="SHKW01000002">
    <property type="protein sequence ID" value="RZU35484.1"/>
    <property type="molecule type" value="Genomic_DNA"/>
</dbReference>
<feature type="transmembrane region" description="Helical" evidence="1">
    <location>
        <begin position="188"/>
        <end position="215"/>
    </location>
</feature>
<organism evidence="3 4">
    <name type="scientific">Edaphobacter modestus</name>
    <dbReference type="NCBI Taxonomy" id="388466"/>
    <lineage>
        <taxon>Bacteria</taxon>
        <taxon>Pseudomonadati</taxon>
        <taxon>Acidobacteriota</taxon>
        <taxon>Terriglobia</taxon>
        <taxon>Terriglobales</taxon>
        <taxon>Acidobacteriaceae</taxon>
        <taxon>Edaphobacter</taxon>
    </lineage>
</organism>
<dbReference type="Pfam" id="PF13231">
    <property type="entry name" value="PMT_2"/>
    <property type="match status" value="1"/>
</dbReference>
<name>A0A4Q7YFE2_9BACT</name>
<feature type="domain" description="Glycosyltransferase RgtA/B/C/D-like" evidence="2">
    <location>
        <begin position="88"/>
        <end position="218"/>
    </location>
</feature>
<evidence type="ECO:0000313" key="3">
    <source>
        <dbReference type="EMBL" id="RZU35484.1"/>
    </source>
</evidence>
<keyword evidence="3" id="KW-0328">Glycosyltransferase</keyword>
<comment type="caution">
    <text evidence="3">The sequence shown here is derived from an EMBL/GenBank/DDBJ whole genome shotgun (WGS) entry which is preliminary data.</text>
</comment>
<accession>A0A4Q7YFE2</accession>
<keyword evidence="4" id="KW-1185">Reference proteome</keyword>
<keyword evidence="1" id="KW-0812">Transmembrane</keyword>
<sequence length="584" mass="66106">MTKAPPKQHHYGKIVVSSALERLERIAALIESLPLRWPILFFVILYGAVAVATAKTKLLWDDEFFTLYISRAGSMTQILEALATGADQHPPLFYYLTHLFTVAFGTSHLTVRLLPIFGFGMMCVCLFHLLYRRTSLLWALLGMTLPLASSAFYYATEARGYGSELGFCALALLAWQRVTSSSTNRPQWLVVLFFACGLAVSSHYYAVLFIFALGLGEVARTIQLKRIDVWTWLSLMGGVVPLLVFFGTIRRASGYSAHFWAVPIWGTLMDYYLQLFGGLANVLVVGAVPYLVILLRSEAREEDYRFEIRRFSTYEVVAWSSIAAIPLFTMILAKTVTHGYIERYAISAMVGAVVLLCHFGYAVAPRPRSFALILCTVGLLYFTAHSIWLIRISRLDVKRLSDHMAILESHTSSPFVMADITKFHQSSFYAPRNQLQNVAYVADPQASVEYIFKDTVDRGLLDLRPWFPINVVPRQQFVAEYHDFLVYSYLGSWTWLTYVLLPPHYRTELLDRIDANVLLSARLIDRTPAINGVSTRPVADALFNRMSKNGPSLCKQWMPHDDFCDTIEKQRQESIEGKKAGNSK</sequence>
<feature type="transmembrane region" description="Helical" evidence="1">
    <location>
        <begin position="136"/>
        <end position="155"/>
    </location>
</feature>
<feature type="transmembrane region" description="Helical" evidence="1">
    <location>
        <begin position="316"/>
        <end position="333"/>
    </location>
</feature>
<dbReference type="InterPro" id="IPR038731">
    <property type="entry name" value="RgtA/B/C-like"/>
</dbReference>